<feature type="compositionally biased region" description="Polar residues" evidence="1">
    <location>
        <begin position="13"/>
        <end position="28"/>
    </location>
</feature>
<accession>A0A3N9UN13</accession>
<evidence type="ECO:0000313" key="3">
    <source>
        <dbReference type="Proteomes" id="UP000274033"/>
    </source>
</evidence>
<feature type="region of interest" description="Disordered" evidence="1">
    <location>
        <begin position="1"/>
        <end position="28"/>
    </location>
</feature>
<comment type="caution">
    <text evidence="2">The sequence shown here is derived from an EMBL/GenBank/DDBJ whole genome shotgun (WGS) entry which is preliminary data.</text>
</comment>
<evidence type="ECO:0000256" key="1">
    <source>
        <dbReference type="SAM" id="MobiDB-lite"/>
    </source>
</evidence>
<dbReference type="AlphaFoldDB" id="A0A3N9UN13"/>
<reference evidence="2 3" key="1">
    <citation type="journal article" date="2013" name="J. Microbiol.">
        <title>Lysinibacillus chungkukjangi sp. nov., isolated from Chungkukjang, Korean fermented soybean food.</title>
        <authorList>
            <person name="Kim S.J."/>
            <person name="Jang Y.H."/>
            <person name="Hamada M."/>
            <person name="Ahn J.H."/>
            <person name="Weon H.Y."/>
            <person name="Suzuki K."/>
            <person name="Whang K.S."/>
            <person name="Kwon S.W."/>
        </authorList>
    </citation>
    <scope>NUCLEOTIDE SEQUENCE [LARGE SCALE GENOMIC DNA]</scope>
    <source>
        <strain evidence="2 3">MCCC 1A12701</strain>
    </source>
</reference>
<evidence type="ECO:0000313" key="2">
    <source>
        <dbReference type="EMBL" id="RQW73882.1"/>
    </source>
</evidence>
<organism evidence="2 3">
    <name type="scientific">Lysinibacillus composti</name>
    <dbReference type="NCBI Taxonomy" id="720633"/>
    <lineage>
        <taxon>Bacteria</taxon>
        <taxon>Bacillati</taxon>
        <taxon>Bacillota</taxon>
        <taxon>Bacilli</taxon>
        <taxon>Bacillales</taxon>
        <taxon>Bacillaceae</taxon>
        <taxon>Lysinibacillus</taxon>
    </lineage>
</organism>
<dbReference type="OrthoDB" id="2454841at2"/>
<dbReference type="RefSeq" id="WP_124765821.1">
    <property type="nucleotide sequence ID" value="NZ_JAFBDY010000014.1"/>
</dbReference>
<dbReference type="Pfam" id="PF14139">
    <property type="entry name" value="YpzG"/>
    <property type="match status" value="1"/>
</dbReference>
<dbReference type="InterPro" id="IPR025413">
    <property type="entry name" value="YpzG-like"/>
</dbReference>
<dbReference type="EMBL" id="RRCT01000014">
    <property type="protein sequence ID" value="RQW73882.1"/>
    <property type="molecule type" value="Genomic_DNA"/>
</dbReference>
<proteinExistence type="predicted"/>
<keyword evidence="3" id="KW-1185">Reference proteome</keyword>
<name>A0A3N9UN13_9BACI</name>
<sequence length="50" mass="5875">MSRLEKVDPTAQKFRQNWTRNKHTGSQINGKTEISLHNRILRSNAKAHKF</sequence>
<protein>
    <submittedName>
        <fullName evidence="2">YpzG family protein</fullName>
    </submittedName>
</protein>
<gene>
    <name evidence="2" type="ORF">EBB45_14120</name>
</gene>
<dbReference type="Proteomes" id="UP000274033">
    <property type="component" value="Unassembled WGS sequence"/>
</dbReference>